<evidence type="ECO:0000313" key="5">
    <source>
        <dbReference type="EMBL" id="GET35588.1"/>
    </source>
</evidence>
<gene>
    <name evidence="5" type="ORF">MiSe_03300</name>
</gene>
<organism evidence="5 6">
    <name type="scientific">Microseira wollei NIES-4236</name>
    <dbReference type="NCBI Taxonomy" id="2530354"/>
    <lineage>
        <taxon>Bacteria</taxon>
        <taxon>Bacillati</taxon>
        <taxon>Cyanobacteriota</taxon>
        <taxon>Cyanophyceae</taxon>
        <taxon>Oscillatoriophycideae</taxon>
        <taxon>Aerosakkonematales</taxon>
        <taxon>Aerosakkonemataceae</taxon>
        <taxon>Microseira</taxon>
    </lineage>
</organism>
<dbReference type="PANTHER" id="PTHR43343">
    <property type="entry name" value="PEPTIDASE S12"/>
    <property type="match status" value="1"/>
</dbReference>
<reference evidence="5" key="1">
    <citation type="submission" date="2019-10" db="EMBL/GenBank/DDBJ databases">
        <title>Draft genome sequece of Microseira wollei NIES-4236.</title>
        <authorList>
            <person name="Yamaguchi H."/>
            <person name="Suzuki S."/>
            <person name="Kawachi M."/>
        </authorList>
    </citation>
    <scope>NUCLEOTIDE SEQUENCE</scope>
    <source>
        <strain evidence="5">NIES-4236</strain>
    </source>
</reference>
<protein>
    <submittedName>
        <fullName evidence="5">PDZ/DHR/GLGF domain-containing protein</fullName>
    </submittedName>
</protein>
<evidence type="ECO:0000256" key="2">
    <source>
        <dbReference type="ARBA" id="ARBA00022801"/>
    </source>
</evidence>
<dbReference type="EMBL" id="BLAY01000002">
    <property type="protein sequence ID" value="GET35588.1"/>
    <property type="molecule type" value="Genomic_DNA"/>
</dbReference>
<feature type="domain" description="PDZ" evidence="4">
    <location>
        <begin position="215"/>
        <end position="291"/>
    </location>
</feature>
<dbReference type="InterPro" id="IPR051201">
    <property type="entry name" value="Chloro_Bact_Ser_Proteases"/>
</dbReference>
<dbReference type="SUPFAM" id="SSF50156">
    <property type="entry name" value="PDZ domain-like"/>
    <property type="match status" value="1"/>
</dbReference>
<evidence type="ECO:0000313" key="6">
    <source>
        <dbReference type="Proteomes" id="UP001050975"/>
    </source>
</evidence>
<evidence type="ECO:0000259" key="4">
    <source>
        <dbReference type="PROSITE" id="PS50106"/>
    </source>
</evidence>
<feature type="compositionally biased region" description="Basic and acidic residues" evidence="3">
    <location>
        <begin position="307"/>
        <end position="316"/>
    </location>
</feature>
<evidence type="ECO:0000256" key="3">
    <source>
        <dbReference type="SAM" id="MobiDB-lite"/>
    </source>
</evidence>
<dbReference type="Pfam" id="PF13365">
    <property type="entry name" value="Trypsin_2"/>
    <property type="match status" value="1"/>
</dbReference>
<dbReference type="InterPro" id="IPR001478">
    <property type="entry name" value="PDZ"/>
</dbReference>
<evidence type="ECO:0000256" key="1">
    <source>
        <dbReference type="ARBA" id="ARBA00022670"/>
    </source>
</evidence>
<dbReference type="InterPro" id="IPR036034">
    <property type="entry name" value="PDZ_sf"/>
</dbReference>
<dbReference type="PROSITE" id="PS50106">
    <property type="entry name" value="PDZ"/>
    <property type="match status" value="1"/>
</dbReference>
<name>A0AAV3X0B7_9CYAN</name>
<dbReference type="SMART" id="SM00228">
    <property type="entry name" value="PDZ"/>
    <property type="match status" value="1"/>
</dbReference>
<dbReference type="GO" id="GO:0004252">
    <property type="term" value="F:serine-type endopeptidase activity"/>
    <property type="evidence" value="ECO:0007669"/>
    <property type="project" value="InterPro"/>
</dbReference>
<dbReference type="Gene3D" id="2.30.42.10">
    <property type="match status" value="1"/>
</dbReference>
<comment type="caution">
    <text evidence="5">The sequence shown here is derived from an EMBL/GenBank/DDBJ whole genome shotgun (WGS) entry which is preliminary data.</text>
</comment>
<accession>A0AAV3X0B7</accession>
<keyword evidence="1" id="KW-0645">Protease</keyword>
<dbReference type="Gene3D" id="2.40.10.120">
    <property type="match status" value="1"/>
</dbReference>
<dbReference type="AlphaFoldDB" id="A0AAV3X0B7"/>
<dbReference type="Proteomes" id="UP001050975">
    <property type="component" value="Unassembled WGS sequence"/>
</dbReference>
<sequence length="329" mass="34661">MSADQSNAIVTLSNNLADAVERAGGAVVGINARQRMASSGVHWRSGVIVTADHTIRREDEITVILPDNRTVTATLVGRDTSTDLAVLKLEGIDFPAATIGDVDSLKVGNIVLALGRSSDRSLTASWGVVSAKGGAWRTWRGGQIDQLLLPDLTLYPGMDGGPLVDSSGCVVGINTAGLSRRSDVTIPVSTVNRVVNQLLEAGHIKRGYLGVGMQPVRLPDVLIKQLNLSSAGGAIAVNIEPGGPADTAGMLLGDVIVTLDDTPINDTYDVLAMLGSQSVGKTIKAQVIRGGTLIELTITIGERVRQEGCEGEERGRGRSRGRWRGDREE</sequence>
<dbReference type="Pfam" id="PF13180">
    <property type="entry name" value="PDZ_2"/>
    <property type="match status" value="1"/>
</dbReference>
<proteinExistence type="predicted"/>
<feature type="region of interest" description="Disordered" evidence="3">
    <location>
        <begin position="307"/>
        <end position="329"/>
    </location>
</feature>
<dbReference type="SUPFAM" id="SSF50494">
    <property type="entry name" value="Trypsin-like serine proteases"/>
    <property type="match status" value="1"/>
</dbReference>
<dbReference type="InterPro" id="IPR009003">
    <property type="entry name" value="Peptidase_S1_PA"/>
</dbReference>
<dbReference type="PANTHER" id="PTHR43343:SF3">
    <property type="entry name" value="PROTEASE DO-LIKE 8, CHLOROPLASTIC"/>
    <property type="match status" value="1"/>
</dbReference>
<keyword evidence="2" id="KW-0378">Hydrolase</keyword>
<dbReference type="RefSeq" id="WP_226573368.1">
    <property type="nucleotide sequence ID" value="NZ_BLAY01000002.1"/>
</dbReference>
<keyword evidence="6" id="KW-1185">Reference proteome</keyword>
<dbReference type="PRINTS" id="PR00834">
    <property type="entry name" value="PROTEASES2C"/>
</dbReference>
<dbReference type="InterPro" id="IPR001940">
    <property type="entry name" value="Peptidase_S1C"/>
</dbReference>
<dbReference type="GO" id="GO:0006508">
    <property type="term" value="P:proteolysis"/>
    <property type="evidence" value="ECO:0007669"/>
    <property type="project" value="UniProtKB-KW"/>
</dbReference>